<proteinExistence type="predicted"/>
<accession>A0A9P1FYA7</accession>
<evidence type="ECO:0000313" key="3">
    <source>
        <dbReference type="EMBL" id="CAL1144072.1"/>
    </source>
</evidence>
<dbReference type="EMBL" id="CAMXCT020001503">
    <property type="protein sequence ID" value="CAL1144072.1"/>
    <property type="molecule type" value="Genomic_DNA"/>
</dbReference>
<dbReference type="EMBL" id="CAMXCT010001503">
    <property type="protein sequence ID" value="CAI3990697.1"/>
    <property type="molecule type" value="Genomic_DNA"/>
</dbReference>
<organism evidence="2">
    <name type="scientific">Cladocopium goreaui</name>
    <dbReference type="NCBI Taxonomy" id="2562237"/>
    <lineage>
        <taxon>Eukaryota</taxon>
        <taxon>Sar</taxon>
        <taxon>Alveolata</taxon>
        <taxon>Dinophyceae</taxon>
        <taxon>Suessiales</taxon>
        <taxon>Symbiodiniaceae</taxon>
        <taxon>Cladocopium</taxon>
    </lineage>
</organism>
<feature type="region of interest" description="Disordered" evidence="1">
    <location>
        <begin position="1"/>
        <end position="72"/>
    </location>
</feature>
<keyword evidence="4" id="KW-1185">Reference proteome</keyword>
<dbReference type="Proteomes" id="UP001152797">
    <property type="component" value="Unassembled WGS sequence"/>
</dbReference>
<dbReference type="EMBL" id="CAMXCT030001503">
    <property type="protein sequence ID" value="CAL4778009.1"/>
    <property type="molecule type" value="Genomic_DNA"/>
</dbReference>
<comment type="caution">
    <text evidence="2">The sequence shown here is derived from an EMBL/GenBank/DDBJ whole genome shotgun (WGS) entry which is preliminary data.</text>
</comment>
<evidence type="ECO:0000313" key="4">
    <source>
        <dbReference type="Proteomes" id="UP001152797"/>
    </source>
</evidence>
<sequence>MSTEMGEDASTPERIAREEQAAQEDFFGAGCDSPTSVRDECQEGACEDERCGSPMDASAQQEVNGLGGRDSEEDFFPATQPNGDSPVAKCERLNYECRLPSADDEPLPDPLESIRETLRAVATTEALSEVLEPKDLFANCRNIHELQTTIIKALEEVCQGNPESVADVANDPRFELHLQLPKPMFQAIRVIGKAEGWPLEALCQGLMAGVGWLHHEGTRISIQRDENHGRTTAIPSFFAAPPSCRKTSLHQFLTDDLLGAPGIPKYAQAKEAFSNSGTLRGHRNNLYNFSRTGLATSEVTETYRTSKSGDGIPPSQFAQKSHVNKWCHSEPDRSITGQVRDQHDMYAFYHLVYGQIGPTLEVLTGSASADLGFQKRFNVVFETHVCQQFPLQMKDRSKDLLRSLMQWLKADEEKDAGEVAGDAPHGPGPCRIVLNAFAQKWLRKVLQAIEEFQDMHPDLPAAWLQKLCYADTDVLRWANAVNKCRAFLASLTRIQPNPYENLIDVIDVQYALHAWLRQLQYFQLLQSPEIKGGAGGGAGEQTFPDACPSAKLDVEETIMRWVMTDAGDTATVQTSKELRGKLKHKLARISGWKRKDSQKPRAVEEKNQRGQPVQMLLTAVNKLQHVKLIEWAGRPGADCSGGGHEVLKFKKRSWSEIAQDATACEWVKKLRLGQENFP</sequence>
<evidence type="ECO:0008006" key="5">
    <source>
        <dbReference type="Google" id="ProtNLM"/>
    </source>
</evidence>
<feature type="compositionally biased region" description="Basic and acidic residues" evidence="1">
    <location>
        <begin position="37"/>
        <end position="51"/>
    </location>
</feature>
<name>A0A9P1FYA7_9DINO</name>
<dbReference type="AlphaFoldDB" id="A0A9P1FYA7"/>
<gene>
    <name evidence="2" type="ORF">C1SCF055_LOCUS17664</name>
</gene>
<evidence type="ECO:0000313" key="2">
    <source>
        <dbReference type="EMBL" id="CAI3990697.1"/>
    </source>
</evidence>
<reference evidence="2" key="1">
    <citation type="submission" date="2022-10" db="EMBL/GenBank/DDBJ databases">
        <authorList>
            <person name="Chen Y."/>
            <person name="Dougan E. K."/>
            <person name="Chan C."/>
            <person name="Rhodes N."/>
            <person name="Thang M."/>
        </authorList>
    </citation>
    <scope>NUCLEOTIDE SEQUENCE</scope>
</reference>
<reference evidence="3" key="2">
    <citation type="submission" date="2024-04" db="EMBL/GenBank/DDBJ databases">
        <authorList>
            <person name="Chen Y."/>
            <person name="Shah S."/>
            <person name="Dougan E. K."/>
            <person name="Thang M."/>
            <person name="Chan C."/>
        </authorList>
    </citation>
    <scope>NUCLEOTIDE SEQUENCE [LARGE SCALE GENOMIC DNA]</scope>
</reference>
<evidence type="ECO:0000256" key="1">
    <source>
        <dbReference type="SAM" id="MobiDB-lite"/>
    </source>
</evidence>
<protein>
    <recommendedName>
        <fullName evidence="5">DUF3987 domain-containing protein</fullName>
    </recommendedName>
</protein>